<dbReference type="EMBL" id="AKHW03004037">
    <property type="protein sequence ID" value="KYO31887.1"/>
    <property type="molecule type" value="Genomic_DNA"/>
</dbReference>
<keyword evidence="2" id="KW-1185">Reference proteome</keyword>
<protein>
    <submittedName>
        <fullName evidence="1">Uncharacterized protein</fullName>
    </submittedName>
</protein>
<comment type="caution">
    <text evidence="1">The sequence shown here is derived from an EMBL/GenBank/DDBJ whole genome shotgun (WGS) entry which is preliminary data.</text>
</comment>
<evidence type="ECO:0000313" key="1">
    <source>
        <dbReference type="EMBL" id="KYO31887.1"/>
    </source>
</evidence>
<accession>A0A151N5A7</accession>
<gene>
    <name evidence="1" type="ORF">Y1Q_0003444</name>
</gene>
<proteinExistence type="predicted"/>
<organism evidence="1 2">
    <name type="scientific">Alligator mississippiensis</name>
    <name type="common">American alligator</name>
    <dbReference type="NCBI Taxonomy" id="8496"/>
    <lineage>
        <taxon>Eukaryota</taxon>
        <taxon>Metazoa</taxon>
        <taxon>Chordata</taxon>
        <taxon>Craniata</taxon>
        <taxon>Vertebrata</taxon>
        <taxon>Euteleostomi</taxon>
        <taxon>Archelosauria</taxon>
        <taxon>Archosauria</taxon>
        <taxon>Crocodylia</taxon>
        <taxon>Alligatoridae</taxon>
        <taxon>Alligatorinae</taxon>
        <taxon>Alligator</taxon>
    </lineage>
</organism>
<dbReference type="AlphaFoldDB" id="A0A151N5A7"/>
<sequence length="70" mass="7860">MERLDSSRPPSSQCSLVAWHFLAEPNQLSESKLTFLFDFVESAQLFSLLRLLTVDCYSGSEIIHLDGLGL</sequence>
<dbReference type="Proteomes" id="UP000050525">
    <property type="component" value="Unassembled WGS sequence"/>
</dbReference>
<name>A0A151N5A7_ALLMI</name>
<reference evidence="1 2" key="1">
    <citation type="journal article" date="2012" name="Genome Biol.">
        <title>Sequencing three crocodilian genomes to illuminate the evolution of archosaurs and amniotes.</title>
        <authorList>
            <person name="St John J.A."/>
            <person name="Braun E.L."/>
            <person name="Isberg S.R."/>
            <person name="Miles L.G."/>
            <person name="Chong A.Y."/>
            <person name="Gongora J."/>
            <person name="Dalzell P."/>
            <person name="Moran C."/>
            <person name="Bed'hom B."/>
            <person name="Abzhanov A."/>
            <person name="Burgess S.C."/>
            <person name="Cooksey A.M."/>
            <person name="Castoe T.A."/>
            <person name="Crawford N.G."/>
            <person name="Densmore L.D."/>
            <person name="Drew J.C."/>
            <person name="Edwards S.V."/>
            <person name="Faircloth B.C."/>
            <person name="Fujita M.K."/>
            <person name="Greenwold M.J."/>
            <person name="Hoffmann F.G."/>
            <person name="Howard J.M."/>
            <person name="Iguchi T."/>
            <person name="Janes D.E."/>
            <person name="Khan S.Y."/>
            <person name="Kohno S."/>
            <person name="de Koning A.J."/>
            <person name="Lance S.L."/>
            <person name="McCarthy F.M."/>
            <person name="McCormack J.E."/>
            <person name="Merchant M.E."/>
            <person name="Peterson D.G."/>
            <person name="Pollock D.D."/>
            <person name="Pourmand N."/>
            <person name="Raney B.J."/>
            <person name="Roessler K.A."/>
            <person name="Sanford J.R."/>
            <person name="Sawyer R.H."/>
            <person name="Schmidt C.J."/>
            <person name="Triplett E.W."/>
            <person name="Tuberville T.D."/>
            <person name="Venegas-Anaya M."/>
            <person name="Howard J.T."/>
            <person name="Jarvis E.D."/>
            <person name="Guillette L.J.Jr."/>
            <person name="Glenn T.C."/>
            <person name="Green R.E."/>
            <person name="Ray D.A."/>
        </authorList>
    </citation>
    <scope>NUCLEOTIDE SEQUENCE [LARGE SCALE GENOMIC DNA]</scope>
    <source>
        <strain evidence="1">KSC_2009_1</strain>
    </source>
</reference>
<evidence type="ECO:0000313" key="2">
    <source>
        <dbReference type="Proteomes" id="UP000050525"/>
    </source>
</evidence>